<evidence type="ECO:0000256" key="1">
    <source>
        <dbReference type="ARBA" id="ARBA00007734"/>
    </source>
</evidence>
<organism evidence="4 5">
    <name type="scientific">Herminiimonas contaminans</name>
    <dbReference type="NCBI Taxonomy" id="1111140"/>
    <lineage>
        <taxon>Bacteria</taxon>
        <taxon>Pseudomonadati</taxon>
        <taxon>Pseudomonadota</taxon>
        <taxon>Betaproteobacteria</taxon>
        <taxon>Burkholderiales</taxon>
        <taxon>Oxalobacteraceae</taxon>
        <taxon>Herminiimonas</taxon>
    </lineage>
</organism>
<proteinExistence type="inferred from homology"/>
<dbReference type="InterPro" id="IPR008258">
    <property type="entry name" value="Transglycosylase_SLT_dom_1"/>
</dbReference>
<feature type="region of interest" description="Disordered" evidence="2">
    <location>
        <begin position="292"/>
        <end position="337"/>
    </location>
</feature>
<feature type="domain" description="Transglycosylase SLT" evidence="3">
    <location>
        <begin position="287"/>
        <end position="381"/>
    </location>
</feature>
<dbReference type="PANTHER" id="PTHR37423">
    <property type="entry name" value="SOLUBLE LYTIC MUREIN TRANSGLYCOSYLASE-RELATED"/>
    <property type="match status" value="1"/>
</dbReference>
<comment type="caution">
    <text evidence="4">The sequence shown here is derived from an EMBL/GenBank/DDBJ whole genome shotgun (WGS) entry which is preliminary data.</text>
</comment>
<gene>
    <name evidence="4" type="ORF">IXC47_08940</name>
</gene>
<accession>A0ABS0ESI7</accession>
<keyword evidence="5" id="KW-1185">Reference proteome</keyword>
<name>A0ABS0ESI7_9BURK</name>
<dbReference type="InterPro" id="IPR023346">
    <property type="entry name" value="Lysozyme-like_dom_sf"/>
</dbReference>
<dbReference type="Proteomes" id="UP000657372">
    <property type="component" value="Unassembled WGS sequence"/>
</dbReference>
<evidence type="ECO:0000259" key="3">
    <source>
        <dbReference type="Pfam" id="PF01464"/>
    </source>
</evidence>
<dbReference type="Pfam" id="PF01464">
    <property type="entry name" value="SLT"/>
    <property type="match status" value="1"/>
</dbReference>
<evidence type="ECO:0000313" key="4">
    <source>
        <dbReference type="EMBL" id="MBF8177804.1"/>
    </source>
</evidence>
<dbReference type="Gene3D" id="1.10.530.10">
    <property type="match status" value="1"/>
</dbReference>
<protein>
    <submittedName>
        <fullName evidence="4">Transglycosylase SLT domain-containing protein</fullName>
    </submittedName>
</protein>
<comment type="similarity">
    <text evidence="1">Belongs to the transglycosylase Slt family.</text>
</comment>
<dbReference type="EMBL" id="JADOEL010000005">
    <property type="protein sequence ID" value="MBF8177804.1"/>
    <property type="molecule type" value="Genomic_DNA"/>
</dbReference>
<reference evidence="4 5" key="1">
    <citation type="submission" date="2020-11" db="EMBL/GenBank/DDBJ databases">
        <title>WGS of Herminiimonas contaminans strain Marseille-Q4544 isolated from planarians Schmidtea mediterranea.</title>
        <authorList>
            <person name="Kangale L."/>
        </authorList>
    </citation>
    <scope>NUCLEOTIDE SEQUENCE [LARGE SCALE GENOMIC DNA]</scope>
    <source>
        <strain evidence="4 5">Marseille-Q4544</strain>
    </source>
</reference>
<dbReference type="PANTHER" id="PTHR37423:SF2">
    <property type="entry name" value="MEMBRANE-BOUND LYTIC MUREIN TRANSGLYCOSYLASE C"/>
    <property type="match status" value="1"/>
</dbReference>
<dbReference type="CDD" id="cd00254">
    <property type="entry name" value="LT-like"/>
    <property type="match status" value="1"/>
</dbReference>
<dbReference type="RefSeq" id="WP_195875355.1">
    <property type="nucleotide sequence ID" value="NZ_JADOEL010000005.1"/>
</dbReference>
<evidence type="ECO:0000256" key="2">
    <source>
        <dbReference type="SAM" id="MobiDB-lite"/>
    </source>
</evidence>
<evidence type="ECO:0000313" key="5">
    <source>
        <dbReference type="Proteomes" id="UP000657372"/>
    </source>
</evidence>
<dbReference type="SUPFAM" id="SSF53955">
    <property type="entry name" value="Lysozyme-like"/>
    <property type="match status" value="1"/>
</dbReference>
<sequence length="706" mass="76315">MRVPTYTSQVDAIAAPVVQQTAAPAAAFGGQIADAVGRSVDIYKAAQDDADNLRVQDAYNQLREKQLDLTLSPESGFANVKGRDVMKPRDNGMSMSDDYLQRFGTVGSEIESGLVNERQKAKFRQRLIDSQLEFKAGLQRHENQQISEYGKTVTNATVTLESEAAFQNWQNPDLVNKSIATVTDSLRAQGMREGLPADAITAAVQDKVSKIHSGVLALSIQEGNLRYAEDYLKKNSASMEANDILKYKGAITKEIKTNDALLTAEKIIGENVPKMAPTDFDRLVGLVAGQESGNRERDSKGNLITSPKGAQGKMQVMPGTNLDPGYGVTPAKDGSDAERTRVGKDYLKAMLKEYGGDLNKALAAYNAGPGALDAAIKKADKSVALNKNDPAVPVRSWMDFMPKETQKYVPAIASQYSAGTGVPKVTLVELQNQTRAAMAGKDPAYIKLAVDAVTQRYDATRKSEKDAADDLVGQAYKLLDQNGGNYNGLPADMRAALPGDKIDNLQAYANTRAKGQAVATDWGVYYDLRRDDDLLKSVNLYALKGKLGDAEFKQLVTEQENIRTGKSESTTATRSATQILNSYLTQAGIDPTPKPSTSADSDAARVGRAMRAQQDAISQAESVKGGKLTAAEVEKVTAGIFTNVTIKGTWFGTNSTPKFNVKSTDTIVVPDADRAQIVAALTATKRPVTEAMILDMYRRKNNLQVN</sequence>